<keyword evidence="8 10" id="KW-0472">Membrane</keyword>
<evidence type="ECO:0000256" key="6">
    <source>
        <dbReference type="ARBA" id="ARBA00022989"/>
    </source>
</evidence>
<dbReference type="Gene3D" id="3.10.580.10">
    <property type="entry name" value="CBS-domain"/>
    <property type="match status" value="1"/>
</dbReference>
<dbReference type="PROSITE" id="PS51846">
    <property type="entry name" value="CNNM"/>
    <property type="match status" value="1"/>
</dbReference>
<name>A0A2X2YSC6_9ACTO</name>
<dbReference type="PROSITE" id="PS51371">
    <property type="entry name" value="CBS"/>
    <property type="match status" value="2"/>
</dbReference>
<feature type="domain" description="CBS" evidence="12">
    <location>
        <begin position="296"/>
        <end position="353"/>
    </location>
</feature>
<feature type="transmembrane region" description="Helical" evidence="11">
    <location>
        <begin position="12"/>
        <end position="37"/>
    </location>
</feature>
<evidence type="ECO:0000256" key="2">
    <source>
        <dbReference type="ARBA" id="ARBA00006337"/>
    </source>
</evidence>
<evidence type="ECO:0000256" key="1">
    <source>
        <dbReference type="ARBA" id="ARBA00004651"/>
    </source>
</evidence>
<dbReference type="CDD" id="cd04590">
    <property type="entry name" value="CBS_pair_CorC_HlyC_assoc"/>
    <property type="match status" value="1"/>
</dbReference>
<dbReference type="Gene3D" id="3.30.465.10">
    <property type="match status" value="1"/>
</dbReference>
<reference evidence="14 15" key="1">
    <citation type="submission" date="2018-06" db="EMBL/GenBank/DDBJ databases">
        <authorList>
            <consortium name="Pathogen Informatics"/>
            <person name="Doyle S."/>
        </authorList>
    </citation>
    <scope>NUCLEOTIDE SEQUENCE [LARGE SCALE GENOMIC DNA]</scope>
    <source>
        <strain evidence="14 15">NCTC11820</strain>
    </source>
</reference>
<proteinExistence type="inferred from homology"/>
<dbReference type="InterPro" id="IPR051676">
    <property type="entry name" value="UPF0053_domain"/>
</dbReference>
<evidence type="ECO:0000256" key="10">
    <source>
        <dbReference type="PROSITE-ProRule" id="PRU01193"/>
    </source>
</evidence>
<evidence type="ECO:0000256" key="11">
    <source>
        <dbReference type="SAM" id="Phobius"/>
    </source>
</evidence>
<evidence type="ECO:0000256" key="3">
    <source>
        <dbReference type="ARBA" id="ARBA00022475"/>
    </source>
</evidence>
<dbReference type="GeneID" id="55564543"/>
<dbReference type="PANTHER" id="PTHR43099:SF6">
    <property type="entry name" value="UPF0053 PROTEIN RV1842C"/>
    <property type="match status" value="1"/>
</dbReference>
<dbReference type="InterPro" id="IPR000644">
    <property type="entry name" value="CBS_dom"/>
</dbReference>
<evidence type="ECO:0000259" key="13">
    <source>
        <dbReference type="PROSITE" id="PS51846"/>
    </source>
</evidence>
<dbReference type="SUPFAM" id="SSF54631">
    <property type="entry name" value="CBS-domain pair"/>
    <property type="match status" value="1"/>
</dbReference>
<evidence type="ECO:0000259" key="12">
    <source>
        <dbReference type="PROSITE" id="PS51371"/>
    </source>
</evidence>
<sequence>MGQLSPVVADWLLVAVGLILTLVTAFFVATEFAFLAVDPARVAGRAANGDKRAALVKNSISNLSTQLSGTQVGITLSTIMVGYTTQKAIANLVTRGLGHTGMALAAATALGAVVALILTNLYSMVFGELIPKNLALADPLKTAAFVVRPQRAFTSVFKPLIVVLRSSANFVLNRMGVEVVEELSGAHSAQELVAMVRQSAEEGVLDLSTASLFTRSVHISGLAAKDVMTDRGRVHYLSQNDSADDLIEKARETGHSRFPVVGPNGLDDILGFANLRRAVSVPFERRSEVVVTSSSLMYEVPRVPETMGLADLMVLLRDAGSQTAVVVDEYGGTSGIVTLEDAVEEIVGEVADEHDQHAAGINHPVEDEWLVPGLIRPDELLIQTKVELPDEGPYETLGGLIMTELGHVPSQGETVLVNGYLLRVEQMDGRRIDRVRITRNPTPDEQVDSAEVAHE</sequence>
<dbReference type="RefSeq" id="WP_013188737.1">
    <property type="nucleotide sequence ID" value="NZ_CP068112.1"/>
</dbReference>
<evidence type="ECO:0000313" key="15">
    <source>
        <dbReference type="Proteomes" id="UP000250245"/>
    </source>
</evidence>
<dbReference type="Pfam" id="PF00571">
    <property type="entry name" value="CBS"/>
    <property type="match status" value="2"/>
</dbReference>
<evidence type="ECO:0000256" key="8">
    <source>
        <dbReference type="ARBA" id="ARBA00023136"/>
    </source>
</evidence>
<dbReference type="InterPro" id="IPR002550">
    <property type="entry name" value="CNNM"/>
</dbReference>
<dbReference type="InterPro" id="IPR005170">
    <property type="entry name" value="Transptr-assoc_dom"/>
</dbReference>
<evidence type="ECO:0000256" key="4">
    <source>
        <dbReference type="ARBA" id="ARBA00022692"/>
    </source>
</evidence>
<dbReference type="SUPFAM" id="SSF56176">
    <property type="entry name" value="FAD-binding/transporter-associated domain-like"/>
    <property type="match status" value="1"/>
</dbReference>
<evidence type="ECO:0000256" key="7">
    <source>
        <dbReference type="ARBA" id="ARBA00023122"/>
    </source>
</evidence>
<dbReference type="SMART" id="SM00116">
    <property type="entry name" value="CBS"/>
    <property type="match status" value="2"/>
</dbReference>
<feature type="domain" description="CBS" evidence="12">
    <location>
        <begin position="228"/>
        <end position="288"/>
    </location>
</feature>
<feature type="transmembrane region" description="Helical" evidence="11">
    <location>
        <begin position="102"/>
        <end position="122"/>
    </location>
</feature>
<dbReference type="PANTHER" id="PTHR43099">
    <property type="entry name" value="UPF0053 PROTEIN YRKA"/>
    <property type="match status" value="1"/>
</dbReference>
<dbReference type="OMA" id="TIGGYMM"/>
<dbReference type="Proteomes" id="UP000250245">
    <property type="component" value="Unassembled WGS sequence"/>
</dbReference>
<dbReference type="InterPro" id="IPR036318">
    <property type="entry name" value="FAD-bd_PCMH-like_sf"/>
</dbReference>
<evidence type="ECO:0000256" key="9">
    <source>
        <dbReference type="PROSITE-ProRule" id="PRU00703"/>
    </source>
</evidence>
<accession>A0A2X2YSC6</accession>
<dbReference type="AlphaFoldDB" id="A0A2X2YSC6"/>
<dbReference type="GO" id="GO:0050660">
    <property type="term" value="F:flavin adenine dinucleotide binding"/>
    <property type="evidence" value="ECO:0007669"/>
    <property type="project" value="InterPro"/>
</dbReference>
<protein>
    <submittedName>
        <fullName evidence="14">Magnesium/cobalt efflux protein CorC</fullName>
    </submittedName>
</protein>
<evidence type="ECO:0000313" key="14">
    <source>
        <dbReference type="EMBL" id="SQB63525.1"/>
    </source>
</evidence>
<keyword evidence="7 9" id="KW-0129">CBS domain</keyword>
<comment type="similarity">
    <text evidence="2">Belongs to the UPF0053 family.</text>
</comment>
<dbReference type="InterPro" id="IPR016169">
    <property type="entry name" value="FAD-bd_PCMH_sub2"/>
</dbReference>
<dbReference type="InterPro" id="IPR044751">
    <property type="entry name" value="Ion_transp-like_CBS"/>
</dbReference>
<feature type="domain" description="CNNM transmembrane" evidence="13">
    <location>
        <begin position="6"/>
        <end position="209"/>
    </location>
</feature>
<dbReference type="Pfam" id="PF01595">
    <property type="entry name" value="CNNM"/>
    <property type="match status" value="1"/>
</dbReference>
<organism evidence="14 15">
    <name type="scientific">Mobiluncus curtisii</name>
    <dbReference type="NCBI Taxonomy" id="2051"/>
    <lineage>
        <taxon>Bacteria</taxon>
        <taxon>Bacillati</taxon>
        <taxon>Actinomycetota</taxon>
        <taxon>Actinomycetes</taxon>
        <taxon>Actinomycetales</taxon>
        <taxon>Actinomycetaceae</taxon>
        <taxon>Mobiluncus</taxon>
    </lineage>
</organism>
<evidence type="ECO:0000256" key="5">
    <source>
        <dbReference type="ARBA" id="ARBA00022737"/>
    </source>
</evidence>
<dbReference type="EMBL" id="UASJ01000001">
    <property type="protein sequence ID" value="SQB63525.1"/>
    <property type="molecule type" value="Genomic_DNA"/>
</dbReference>
<keyword evidence="5" id="KW-0677">Repeat</keyword>
<dbReference type="SMART" id="SM01091">
    <property type="entry name" value="CorC_HlyC"/>
    <property type="match status" value="1"/>
</dbReference>
<gene>
    <name evidence="14" type="primary">ytfL_1</name>
    <name evidence="14" type="ORF">NCTC11820_00306</name>
</gene>
<dbReference type="GO" id="GO:0005886">
    <property type="term" value="C:plasma membrane"/>
    <property type="evidence" value="ECO:0007669"/>
    <property type="project" value="UniProtKB-SubCell"/>
</dbReference>
<keyword evidence="3" id="KW-1003">Cell membrane</keyword>
<keyword evidence="6 10" id="KW-1133">Transmembrane helix</keyword>
<dbReference type="InterPro" id="IPR046342">
    <property type="entry name" value="CBS_dom_sf"/>
</dbReference>
<dbReference type="Pfam" id="PF03471">
    <property type="entry name" value="CorC_HlyC"/>
    <property type="match status" value="1"/>
</dbReference>
<keyword evidence="4 10" id="KW-0812">Transmembrane</keyword>
<comment type="subcellular location">
    <subcellularLocation>
        <location evidence="1">Cell membrane</location>
        <topology evidence="1">Multi-pass membrane protein</topology>
    </subcellularLocation>
</comment>